<name>A0AA36ATK9_OCTVU</name>
<dbReference type="Proteomes" id="UP001162480">
    <property type="component" value="Chromosome 4"/>
</dbReference>
<proteinExistence type="predicted"/>
<sequence>MKQCSPPPQLLPPPSPAAIRSRFERTYSRACVLDVVPPPIFVSLTDVVVLVTGVAVPLGDSRASVIVGVVEISGHKFGGAAAFVTVGNVVHAA</sequence>
<gene>
    <name evidence="1" type="ORF">OCTVUL_1B016203</name>
</gene>
<dbReference type="AlphaFoldDB" id="A0AA36ATK9"/>
<organism evidence="1 2">
    <name type="scientific">Octopus vulgaris</name>
    <name type="common">Common octopus</name>
    <dbReference type="NCBI Taxonomy" id="6645"/>
    <lineage>
        <taxon>Eukaryota</taxon>
        <taxon>Metazoa</taxon>
        <taxon>Spiralia</taxon>
        <taxon>Lophotrochozoa</taxon>
        <taxon>Mollusca</taxon>
        <taxon>Cephalopoda</taxon>
        <taxon>Coleoidea</taxon>
        <taxon>Octopodiformes</taxon>
        <taxon>Octopoda</taxon>
        <taxon>Incirrata</taxon>
        <taxon>Octopodidae</taxon>
        <taxon>Octopus</taxon>
    </lineage>
</organism>
<accession>A0AA36ATK9</accession>
<protein>
    <submittedName>
        <fullName evidence="1">Uncharacterized protein</fullName>
    </submittedName>
</protein>
<keyword evidence="2" id="KW-1185">Reference proteome</keyword>
<dbReference type="EMBL" id="OX597817">
    <property type="protein sequence ID" value="CAI9720617.1"/>
    <property type="molecule type" value="Genomic_DNA"/>
</dbReference>
<evidence type="ECO:0000313" key="1">
    <source>
        <dbReference type="EMBL" id="CAI9720617.1"/>
    </source>
</evidence>
<reference evidence="1" key="1">
    <citation type="submission" date="2023-08" db="EMBL/GenBank/DDBJ databases">
        <authorList>
            <person name="Alioto T."/>
            <person name="Alioto T."/>
            <person name="Gomez Garrido J."/>
        </authorList>
    </citation>
    <scope>NUCLEOTIDE SEQUENCE</scope>
</reference>
<evidence type="ECO:0000313" key="2">
    <source>
        <dbReference type="Proteomes" id="UP001162480"/>
    </source>
</evidence>